<sequence length="294" mass="34471">MLFNQTFKEEKIKFDNSEINFLHGGKGEALLLIHGFPQTHTMWHKVAKELAKKYYIVCPDLRGYGDSFKPIGLKDHSNYSKKVMAKDMINVMDYLGLKKFYVAGHDRGARVAHRICLDYEEKILKACFMDIAPTYHMFENTNQAFATGYYHWFFLIQPDYLPEKMIGDDPAYYLKEKLKRWSDKDIAFEEKFDDKAINEYIRCYDEASIHGSCEDYRAAASIDMIDDEKTRNRKLNTPLLVLWGEKGFVNKTYDVIKIWQDYANNVQGKTLPCGHFLPEEKPNEVIDELKIFFN</sequence>
<dbReference type="AlphaFoldDB" id="A0A5R8Y491"/>
<dbReference type="Proteomes" id="UP000308901">
    <property type="component" value="Unassembled WGS sequence"/>
</dbReference>
<proteinExistence type="predicted"/>
<dbReference type="OrthoDB" id="5338718at2"/>
<dbReference type="InterPro" id="IPR000073">
    <property type="entry name" value="AB_hydrolase_1"/>
</dbReference>
<keyword evidence="1 3" id="KW-0378">Hydrolase</keyword>
<comment type="caution">
    <text evidence="3">The sequence shown here is derived from an EMBL/GenBank/DDBJ whole genome shotgun (WGS) entry which is preliminary data.</text>
</comment>
<evidence type="ECO:0000256" key="1">
    <source>
        <dbReference type="ARBA" id="ARBA00022801"/>
    </source>
</evidence>
<organism evidence="3 4">
    <name type="scientific">Arcobacter arenosus</name>
    <dbReference type="NCBI Taxonomy" id="2576037"/>
    <lineage>
        <taxon>Bacteria</taxon>
        <taxon>Pseudomonadati</taxon>
        <taxon>Campylobacterota</taxon>
        <taxon>Epsilonproteobacteria</taxon>
        <taxon>Campylobacterales</taxon>
        <taxon>Arcobacteraceae</taxon>
        <taxon>Arcobacter</taxon>
    </lineage>
</organism>
<reference evidence="3 4" key="1">
    <citation type="submission" date="2019-05" db="EMBL/GenBank/DDBJ databases">
        <title>Arcobacter sp. nov., isolated from sea sediment.</title>
        <authorList>
            <person name="Kim W."/>
        </authorList>
    </citation>
    <scope>NUCLEOTIDE SEQUENCE [LARGE SCALE GENOMIC DNA]</scope>
    <source>
        <strain evidence="3 4">CAU 1517</strain>
    </source>
</reference>
<dbReference type="PRINTS" id="PR00412">
    <property type="entry name" value="EPOXHYDRLASE"/>
</dbReference>
<keyword evidence="4" id="KW-1185">Reference proteome</keyword>
<evidence type="ECO:0000313" key="4">
    <source>
        <dbReference type="Proteomes" id="UP000308901"/>
    </source>
</evidence>
<evidence type="ECO:0000259" key="2">
    <source>
        <dbReference type="Pfam" id="PF00561"/>
    </source>
</evidence>
<dbReference type="EMBL" id="VANU01000001">
    <property type="protein sequence ID" value="TLP40929.1"/>
    <property type="molecule type" value="Genomic_DNA"/>
</dbReference>
<dbReference type="RefSeq" id="WP_138151331.1">
    <property type="nucleotide sequence ID" value="NZ_VANU01000001.1"/>
</dbReference>
<protein>
    <submittedName>
        <fullName evidence="3">Alpha/beta hydrolase</fullName>
    </submittedName>
</protein>
<dbReference type="SUPFAM" id="SSF53474">
    <property type="entry name" value="alpha/beta-Hydrolases"/>
    <property type="match status" value="1"/>
</dbReference>
<dbReference type="InterPro" id="IPR000639">
    <property type="entry name" value="Epox_hydrolase-like"/>
</dbReference>
<feature type="domain" description="AB hydrolase-1" evidence="2">
    <location>
        <begin position="29"/>
        <end position="282"/>
    </location>
</feature>
<gene>
    <name evidence="3" type="ORF">FDK22_02600</name>
</gene>
<dbReference type="Pfam" id="PF00561">
    <property type="entry name" value="Abhydrolase_1"/>
    <property type="match status" value="1"/>
</dbReference>
<evidence type="ECO:0000313" key="3">
    <source>
        <dbReference type="EMBL" id="TLP40929.1"/>
    </source>
</evidence>
<dbReference type="InterPro" id="IPR029058">
    <property type="entry name" value="AB_hydrolase_fold"/>
</dbReference>
<dbReference type="Gene3D" id="3.40.50.1820">
    <property type="entry name" value="alpha/beta hydrolase"/>
    <property type="match status" value="1"/>
</dbReference>
<name>A0A5R8Y491_9BACT</name>
<dbReference type="PANTHER" id="PTHR43329">
    <property type="entry name" value="EPOXIDE HYDROLASE"/>
    <property type="match status" value="1"/>
</dbReference>
<dbReference type="GO" id="GO:0016787">
    <property type="term" value="F:hydrolase activity"/>
    <property type="evidence" value="ECO:0007669"/>
    <property type="project" value="UniProtKB-KW"/>
</dbReference>
<accession>A0A5R8Y491</accession>